<feature type="region of interest" description="Disordered" evidence="3">
    <location>
        <begin position="1"/>
        <end position="34"/>
    </location>
</feature>
<dbReference type="PANTHER" id="PTHR46122:SF5">
    <property type="entry name" value="F-BOX DOMAIN-CONTAINING PROTEIN"/>
    <property type="match status" value="1"/>
</dbReference>
<dbReference type="SMART" id="SM00612">
    <property type="entry name" value="Kelch"/>
    <property type="match status" value="3"/>
</dbReference>
<evidence type="ECO:0000313" key="5">
    <source>
        <dbReference type="EMBL" id="KAF7819434.1"/>
    </source>
</evidence>
<dbReference type="FunFam" id="2.120.10.80:FF:000007">
    <property type="entry name" value="F-box/kelch-repeat protein SKIP11"/>
    <property type="match status" value="1"/>
</dbReference>
<evidence type="ECO:0000256" key="4">
    <source>
        <dbReference type="SAM" id="Phobius"/>
    </source>
</evidence>
<reference evidence="5" key="1">
    <citation type="submission" date="2020-09" db="EMBL/GenBank/DDBJ databases">
        <title>Genome-Enabled Discovery of Anthraquinone Biosynthesis in Senna tora.</title>
        <authorList>
            <person name="Kang S.-H."/>
            <person name="Pandey R.P."/>
            <person name="Lee C.-M."/>
            <person name="Sim J.-S."/>
            <person name="Jeong J.-T."/>
            <person name="Choi B.-S."/>
            <person name="Jung M."/>
            <person name="Ginzburg D."/>
            <person name="Zhao K."/>
            <person name="Won S.Y."/>
            <person name="Oh T.-J."/>
            <person name="Yu Y."/>
            <person name="Kim N.-H."/>
            <person name="Lee O.R."/>
            <person name="Lee T.-H."/>
            <person name="Bashyal P."/>
            <person name="Kim T.-S."/>
            <person name="Lee W.-H."/>
            <person name="Kawkins C."/>
            <person name="Kim C.-K."/>
            <person name="Kim J.S."/>
            <person name="Ahn B.O."/>
            <person name="Rhee S.Y."/>
            <person name="Sohng J.K."/>
        </authorList>
    </citation>
    <scope>NUCLEOTIDE SEQUENCE</scope>
    <source>
        <tissue evidence="5">Leaf</tissue>
    </source>
</reference>
<dbReference type="SUPFAM" id="SSF117281">
    <property type="entry name" value="Kelch motif"/>
    <property type="match status" value="1"/>
</dbReference>
<protein>
    <submittedName>
        <fullName evidence="5">F-box/kelch-repeat protein</fullName>
    </submittedName>
</protein>
<proteinExistence type="predicted"/>
<dbReference type="InterPro" id="IPR015915">
    <property type="entry name" value="Kelch-typ_b-propeller"/>
</dbReference>
<keyword evidence="1" id="KW-0880">Kelch repeat</keyword>
<accession>A0A834TKZ5</accession>
<keyword evidence="4" id="KW-0812">Transmembrane</keyword>
<feature type="transmembrane region" description="Helical" evidence="4">
    <location>
        <begin position="395"/>
        <end position="412"/>
    </location>
</feature>
<dbReference type="AlphaFoldDB" id="A0A834TKZ5"/>
<keyword evidence="4" id="KW-0472">Membrane</keyword>
<feature type="compositionally biased region" description="Polar residues" evidence="3">
    <location>
        <begin position="9"/>
        <end position="19"/>
    </location>
</feature>
<evidence type="ECO:0000256" key="3">
    <source>
        <dbReference type="SAM" id="MobiDB-lite"/>
    </source>
</evidence>
<evidence type="ECO:0000256" key="1">
    <source>
        <dbReference type="ARBA" id="ARBA00022441"/>
    </source>
</evidence>
<dbReference type="PANTHER" id="PTHR46122">
    <property type="entry name" value="GALACTOSE OXIDASE/KELCH REPEAT PROTEIN-RELATED"/>
    <property type="match status" value="1"/>
</dbReference>
<dbReference type="SUPFAM" id="SSF81383">
    <property type="entry name" value="F-box domain"/>
    <property type="match status" value="1"/>
</dbReference>
<gene>
    <name evidence="5" type="ORF">G2W53_024889</name>
</gene>
<dbReference type="GO" id="GO:0005634">
    <property type="term" value="C:nucleus"/>
    <property type="evidence" value="ECO:0007669"/>
    <property type="project" value="UniProtKB-ARBA"/>
</dbReference>
<name>A0A834TKZ5_9FABA</name>
<keyword evidence="6" id="KW-1185">Reference proteome</keyword>
<dbReference type="Proteomes" id="UP000634136">
    <property type="component" value="Unassembled WGS sequence"/>
</dbReference>
<keyword evidence="4" id="KW-1133">Transmembrane helix</keyword>
<dbReference type="OrthoDB" id="191037at2759"/>
<dbReference type="Pfam" id="PF01344">
    <property type="entry name" value="Kelch_1"/>
    <property type="match status" value="2"/>
</dbReference>
<dbReference type="InterPro" id="IPR006652">
    <property type="entry name" value="Kelch_1"/>
</dbReference>
<comment type="caution">
    <text evidence="5">The sequence shown here is derived from an EMBL/GenBank/DDBJ whole genome shotgun (WGS) entry which is preliminary data.</text>
</comment>
<dbReference type="EMBL" id="JAAIUW010000008">
    <property type="protein sequence ID" value="KAF7819434.1"/>
    <property type="molecule type" value="Genomic_DNA"/>
</dbReference>
<dbReference type="InterPro" id="IPR036047">
    <property type="entry name" value="F-box-like_dom_sf"/>
</dbReference>
<keyword evidence="2" id="KW-0677">Repeat</keyword>
<evidence type="ECO:0000313" key="6">
    <source>
        <dbReference type="Proteomes" id="UP000634136"/>
    </source>
</evidence>
<sequence>MRAMDADNRSTGSSSSGNEPQDADYNNNINTNNTPSLSDELESLILARVPRREYRKFCSVNKRFLNLLKSEEIYKIRREIGFSESSVFMFASGENNWWGFDQDFQSRRMLPVIPSDYNFKHGDKESFCAGTHLFVSGREFDGPAVWRFELASNQWFKGPPMITPRCLFASASSGNSAFVAGGLDTSAYSWQVVDSAERYDSESKCWKGLPRMQRKRKSCSGCFMDGRFYVVGGQDERQNDLVCGEFFDEETQSWNLVPDMLKDIPVCVSRSPPLVAVANNELYTLDASCNELKVYLKGTNSWKKLGNVPVMANAQGGWGVAFKSLGSELLVIGATSGSYSGRGFTIYTCCPEPCVEELQWRRIECGSTKLSAFIHNCAVMEGSLACSCRTRTCRVSFLRLLLMLLFAFMFQLPNPIF</sequence>
<organism evidence="5 6">
    <name type="scientific">Senna tora</name>
    <dbReference type="NCBI Taxonomy" id="362788"/>
    <lineage>
        <taxon>Eukaryota</taxon>
        <taxon>Viridiplantae</taxon>
        <taxon>Streptophyta</taxon>
        <taxon>Embryophyta</taxon>
        <taxon>Tracheophyta</taxon>
        <taxon>Spermatophyta</taxon>
        <taxon>Magnoliopsida</taxon>
        <taxon>eudicotyledons</taxon>
        <taxon>Gunneridae</taxon>
        <taxon>Pentapetalae</taxon>
        <taxon>rosids</taxon>
        <taxon>fabids</taxon>
        <taxon>Fabales</taxon>
        <taxon>Fabaceae</taxon>
        <taxon>Caesalpinioideae</taxon>
        <taxon>Cassia clade</taxon>
        <taxon>Senna</taxon>
    </lineage>
</organism>
<dbReference type="InterPro" id="IPR052439">
    <property type="entry name" value="F-box/Kelch-repeat"/>
</dbReference>
<evidence type="ECO:0000256" key="2">
    <source>
        <dbReference type="ARBA" id="ARBA00022737"/>
    </source>
</evidence>
<dbReference type="GO" id="GO:0005829">
    <property type="term" value="C:cytosol"/>
    <property type="evidence" value="ECO:0007669"/>
    <property type="project" value="TreeGrafter"/>
</dbReference>
<dbReference type="Gene3D" id="2.120.10.80">
    <property type="entry name" value="Kelch-type beta propeller"/>
    <property type="match status" value="1"/>
</dbReference>